<feature type="signal peptide" evidence="3">
    <location>
        <begin position="1"/>
        <end position="19"/>
    </location>
</feature>
<keyword evidence="2" id="KW-1133">Transmembrane helix</keyword>
<evidence type="ECO:0000256" key="2">
    <source>
        <dbReference type="SAM" id="Phobius"/>
    </source>
</evidence>
<feature type="region of interest" description="Disordered" evidence="1">
    <location>
        <begin position="281"/>
        <end position="305"/>
    </location>
</feature>
<feature type="compositionally biased region" description="Basic and acidic residues" evidence="1">
    <location>
        <begin position="645"/>
        <end position="659"/>
    </location>
</feature>
<reference evidence="4 5" key="1">
    <citation type="journal article" date="2007" name="Science">
        <title>Sea anemone genome reveals ancestral eumetazoan gene repertoire and genomic organization.</title>
        <authorList>
            <person name="Putnam N.H."/>
            <person name="Srivastava M."/>
            <person name="Hellsten U."/>
            <person name="Dirks B."/>
            <person name="Chapman J."/>
            <person name="Salamov A."/>
            <person name="Terry A."/>
            <person name="Shapiro H."/>
            <person name="Lindquist E."/>
            <person name="Kapitonov V.V."/>
            <person name="Jurka J."/>
            <person name="Genikhovich G."/>
            <person name="Grigoriev I.V."/>
            <person name="Lucas S.M."/>
            <person name="Steele R.E."/>
            <person name="Finnerty J.R."/>
            <person name="Technau U."/>
            <person name="Martindale M.Q."/>
            <person name="Rokhsar D.S."/>
        </authorList>
    </citation>
    <scope>NUCLEOTIDE SEQUENCE [LARGE SCALE GENOMIC DNA]</scope>
    <source>
        <strain evidence="5">CH2 X CH6</strain>
    </source>
</reference>
<dbReference type="AlphaFoldDB" id="A7RK59"/>
<dbReference type="HOGENOM" id="CLU_409003_0_0_1"/>
<dbReference type="eggNOG" id="ENOG502S8HK">
    <property type="taxonomic scope" value="Eukaryota"/>
</dbReference>
<proteinExistence type="predicted"/>
<evidence type="ECO:0000313" key="5">
    <source>
        <dbReference type="Proteomes" id="UP000001593"/>
    </source>
</evidence>
<dbReference type="OrthoDB" id="5984620at2759"/>
<feature type="chain" id="PRO_5002711344" evidence="3">
    <location>
        <begin position="20"/>
        <end position="672"/>
    </location>
</feature>
<sequence>MNFKLLALICLLQVLAVKGVWKTTKVKVTRKSVVGDYFAFSLSKDDASACTKLAEKACGSYNSVPTSEPCNPLDACCKSCQCKDETPTFLVHENRCVSNNDIKGNSSSECQYYLANKANSSATCTSPTLPTIDTVNPGKIQFAICGPADIITDETSGNILRCEIIPHNSHYLENGEWLGLSTDVRRTVKHGFTLNKLQLQWDTVSPVLHGLVLSMAVKCVRHRLIVQAGLIEMEMKSCFKFKISGTRTWPGPRIQIPDPTTSLSTHSISMTTSVNITQNATSLPPLIPTGREPASTSPEGTEASSMVDVTDNYGPLLIGLAAVLGTLLMLVFVAIIAAIIVFRRKRRKADLSMRRKNRSNPLYERGIDPTLGGKAASLYTNYSGHFYQPLVVNTRPTWPGGKEPIYQTLDSQSRETTNHGNTKNSLPYCDMTEDGYLMPVDDHTYPTPPQSEGNVTDMTDISHPSSSLDSRNYDKPEGIIVANPEQEKVDGETSPEKLPARATSAPVRGQFQRVPTPEGAKTMPVPTTEKEATQAVTGSKTLPDADQLVVALEPEDKHQTGDVNSEKSVIVDTPEEVEPAKDQLAVTSQSDDSDNESCYEDMQELTLPIEEGKPFYFVLHCPAKGTKKSKRRKEAEENGEMNNDEVEKLPDNKTVEKECPPLYHTFEGQTHL</sequence>
<accession>A7RK59</accession>
<feature type="region of interest" description="Disordered" evidence="1">
    <location>
        <begin position="487"/>
        <end position="507"/>
    </location>
</feature>
<keyword evidence="3" id="KW-0732">Signal</keyword>
<name>A7RK59_NEMVE</name>
<dbReference type="InParanoid" id="A7RK59"/>
<gene>
    <name evidence="4" type="ORF">NEMVEDRAFT_v1g238873</name>
</gene>
<feature type="compositionally biased region" description="Basic and acidic residues" evidence="1">
    <location>
        <begin position="487"/>
        <end position="499"/>
    </location>
</feature>
<dbReference type="KEGG" id="nve:5520341"/>
<feature type="transmembrane region" description="Helical" evidence="2">
    <location>
        <begin position="316"/>
        <end position="342"/>
    </location>
</feature>
<keyword evidence="5" id="KW-1185">Reference proteome</keyword>
<feature type="compositionally biased region" description="Polar residues" evidence="1">
    <location>
        <begin position="294"/>
        <end position="304"/>
    </location>
</feature>
<dbReference type="EMBL" id="DS469515">
    <property type="protein sequence ID" value="EDO48111.1"/>
    <property type="molecule type" value="Genomic_DNA"/>
</dbReference>
<feature type="region of interest" description="Disordered" evidence="1">
    <location>
        <begin position="575"/>
        <end position="597"/>
    </location>
</feature>
<evidence type="ECO:0000256" key="3">
    <source>
        <dbReference type="SAM" id="SignalP"/>
    </source>
</evidence>
<protein>
    <submittedName>
        <fullName evidence="4">Uncharacterized protein</fullName>
    </submittedName>
</protein>
<dbReference type="OMA" id="NESGARC"/>
<feature type="region of interest" description="Disordered" evidence="1">
    <location>
        <begin position="626"/>
        <end position="672"/>
    </location>
</feature>
<evidence type="ECO:0000313" key="4">
    <source>
        <dbReference type="EMBL" id="EDO48111.1"/>
    </source>
</evidence>
<keyword evidence="2" id="KW-0812">Transmembrane</keyword>
<organism evidence="4 5">
    <name type="scientific">Nematostella vectensis</name>
    <name type="common">Starlet sea anemone</name>
    <dbReference type="NCBI Taxonomy" id="45351"/>
    <lineage>
        <taxon>Eukaryota</taxon>
        <taxon>Metazoa</taxon>
        <taxon>Cnidaria</taxon>
        <taxon>Anthozoa</taxon>
        <taxon>Hexacorallia</taxon>
        <taxon>Actiniaria</taxon>
        <taxon>Edwardsiidae</taxon>
        <taxon>Nematostella</taxon>
    </lineage>
</organism>
<dbReference type="Proteomes" id="UP000001593">
    <property type="component" value="Unassembled WGS sequence"/>
</dbReference>
<keyword evidence="2" id="KW-0472">Membrane</keyword>
<evidence type="ECO:0000256" key="1">
    <source>
        <dbReference type="SAM" id="MobiDB-lite"/>
    </source>
</evidence>